<evidence type="ECO:0008006" key="4">
    <source>
        <dbReference type="Google" id="ProtNLM"/>
    </source>
</evidence>
<proteinExistence type="predicted"/>
<accession>A0ABW3MIG3</accession>
<organism evidence="2 3">
    <name type="scientific">Kibdelosporangium lantanae</name>
    <dbReference type="NCBI Taxonomy" id="1497396"/>
    <lineage>
        <taxon>Bacteria</taxon>
        <taxon>Bacillati</taxon>
        <taxon>Actinomycetota</taxon>
        <taxon>Actinomycetes</taxon>
        <taxon>Pseudonocardiales</taxon>
        <taxon>Pseudonocardiaceae</taxon>
        <taxon>Kibdelosporangium</taxon>
    </lineage>
</organism>
<dbReference type="EMBL" id="JBHTIS010002678">
    <property type="protein sequence ID" value="MFD1050201.1"/>
    <property type="molecule type" value="Genomic_DNA"/>
</dbReference>
<keyword evidence="3" id="KW-1185">Reference proteome</keyword>
<feature type="region of interest" description="Disordered" evidence="1">
    <location>
        <begin position="90"/>
        <end position="129"/>
    </location>
</feature>
<sequence>MKQVVQVRLLPTPEQASALSHTLHVCNAAASWLSEQMHTNRVLRKFEVQKLFYAATRERFNLAAQPVIRVISKVVDAYATLRANMLAGNYGPRDNRSTPDACRGRSGMARCPSGPRPDGCGGSGRSESPATWRFSCADRSGKPISYTGKAGGSCMRLWTSLTPR</sequence>
<reference evidence="3" key="1">
    <citation type="journal article" date="2019" name="Int. J. Syst. Evol. Microbiol.">
        <title>The Global Catalogue of Microorganisms (GCM) 10K type strain sequencing project: providing services to taxonomists for standard genome sequencing and annotation.</title>
        <authorList>
            <consortium name="The Broad Institute Genomics Platform"/>
            <consortium name="The Broad Institute Genome Sequencing Center for Infectious Disease"/>
            <person name="Wu L."/>
            <person name="Ma J."/>
        </authorList>
    </citation>
    <scope>NUCLEOTIDE SEQUENCE [LARGE SCALE GENOMIC DNA]</scope>
    <source>
        <strain evidence="3">JCM 31486</strain>
    </source>
</reference>
<evidence type="ECO:0000256" key="1">
    <source>
        <dbReference type="SAM" id="MobiDB-lite"/>
    </source>
</evidence>
<comment type="caution">
    <text evidence="2">The sequence shown here is derived from an EMBL/GenBank/DDBJ whole genome shotgun (WGS) entry which is preliminary data.</text>
</comment>
<gene>
    <name evidence="2" type="ORF">ACFQ1S_34110</name>
</gene>
<name>A0ABW3MIG3_9PSEU</name>
<protein>
    <recommendedName>
        <fullName evidence="4">Transposase putative helix-turn-helix domain-containing protein</fullName>
    </recommendedName>
</protein>
<evidence type="ECO:0000313" key="3">
    <source>
        <dbReference type="Proteomes" id="UP001597045"/>
    </source>
</evidence>
<dbReference type="Proteomes" id="UP001597045">
    <property type="component" value="Unassembled WGS sequence"/>
</dbReference>
<evidence type="ECO:0000313" key="2">
    <source>
        <dbReference type="EMBL" id="MFD1050201.1"/>
    </source>
</evidence>